<keyword evidence="2" id="KW-1133">Transmembrane helix</keyword>
<dbReference type="Proteomes" id="UP000001861">
    <property type="component" value="Unassembled WGS sequence"/>
</dbReference>
<feature type="compositionally biased region" description="Acidic residues" evidence="1">
    <location>
        <begin position="213"/>
        <end position="228"/>
    </location>
</feature>
<accession>A8P873</accession>
<dbReference type="AlphaFoldDB" id="A8P873"/>
<feature type="compositionally biased region" description="Low complexity" evidence="1">
    <location>
        <begin position="157"/>
        <end position="185"/>
    </location>
</feature>
<dbReference type="OMA" id="VWGRRRN"/>
<evidence type="ECO:0000256" key="1">
    <source>
        <dbReference type="SAM" id="MobiDB-lite"/>
    </source>
</evidence>
<dbReference type="EMBL" id="AACS02000005">
    <property type="protein sequence ID" value="EAU82279.1"/>
    <property type="molecule type" value="Genomic_DNA"/>
</dbReference>
<feature type="compositionally biased region" description="Low complexity" evidence="1">
    <location>
        <begin position="128"/>
        <end position="141"/>
    </location>
</feature>
<feature type="transmembrane region" description="Helical" evidence="2">
    <location>
        <begin position="240"/>
        <end position="263"/>
    </location>
</feature>
<protein>
    <submittedName>
        <fullName evidence="3">Uncharacterized protein</fullName>
    </submittedName>
</protein>
<dbReference type="RefSeq" id="XP_001839512.1">
    <property type="nucleotide sequence ID" value="XM_001839460.1"/>
</dbReference>
<proteinExistence type="predicted"/>
<evidence type="ECO:0000313" key="4">
    <source>
        <dbReference type="Proteomes" id="UP000001861"/>
    </source>
</evidence>
<evidence type="ECO:0000256" key="2">
    <source>
        <dbReference type="SAM" id="Phobius"/>
    </source>
</evidence>
<feature type="region of interest" description="Disordered" evidence="1">
    <location>
        <begin position="37"/>
        <end position="101"/>
    </location>
</feature>
<feature type="compositionally biased region" description="Polar residues" evidence="1">
    <location>
        <begin position="74"/>
        <end position="101"/>
    </location>
</feature>
<organism evidence="3 4">
    <name type="scientific">Coprinopsis cinerea (strain Okayama-7 / 130 / ATCC MYA-4618 / FGSC 9003)</name>
    <name type="common">Inky cap fungus</name>
    <name type="synonym">Hormographiella aspergillata</name>
    <dbReference type="NCBI Taxonomy" id="240176"/>
    <lineage>
        <taxon>Eukaryota</taxon>
        <taxon>Fungi</taxon>
        <taxon>Dikarya</taxon>
        <taxon>Basidiomycota</taxon>
        <taxon>Agaricomycotina</taxon>
        <taxon>Agaricomycetes</taxon>
        <taxon>Agaricomycetidae</taxon>
        <taxon>Agaricales</taxon>
        <taxon>Agaricineae</taxon>
        <taxon>Psathyrellaceae</taxon>
        <taxon>Coprinopsis</taxon>
    </lineage>
</organism>
<keyword evidence="4" id="KW-1185">Reference proteome</keyword>
<evidence type="ECO:0000313" key="3">
    <source>
        <dbReference type="EMBL" id="EAU82279.1"/>
    </source>
</evidence>
<dbReference type="GeneID" id="6016128"/>
<sequence>MSTRNAIFDSSKYVSSTVLIPTPTSIIRSFFHRRITQRSPHPPITTFEPDATGSIYSNDPTPPASYPSIAPSAGGSTSIPATNTSIPEPSGSDQSSESPLSTLQITTVVQSSGSQTFTLIIPFPSTPASMSTPSSSGGSASQEPTIISGSGVGDDGGVVLPSGSSSVEGSESLTSPSSSLSPSVSPSSLTGFSSSAFSTLRPASSASISPGSGDDDGGLEPGEDESDDIGAPVRTTNPGVVAGAIVGGVISLYLLFFLFVFIWRRRKRRREGTSSLRNSMTELDRDMHFPGSIYYPPQGGTSRSRLNVNVHVEVDDDRHRPFGRFPRDWDEWLGSRESVNSEPLPAYHPR</sequence>
<keyword evidence="2" id="KW-0472">Membrane</keyword>
<dbReference type="InParanoid" id="A8P873"/>
<dbReference type="KEGG" id="cci:CC1G_08891"/>
<dbReference type="VEuPathDB" id="FungiDB:CC1G_08891"/>
<feature type="region of interest" description="Disordered" evidence="1">
    <location>
        <begin position="202"/>
        <end position="234"/>
    </location>
</feature>
<feature type="compositionally biased region" description="Low complexity" evidence="1">
    <location>
        <begin position="202"/>
        <end position="212"/>
    </location>
</feature>
<gene>
    <name evidence="3" type="ORF">CC1G_08891</name>
</gene>
<feature type="region of interest" description="Disordered" evidence="1">
    <location>
        <begin position="128"/>
        <end position="185"/>
    </location>
</feature>
<reference evidence="3 4" key="1">
    <citation type="journal article" date="2010" name="Proc. Natl. Acad. Sci. U.S.A.">
        <title>Insights into evolution of multicellular fungi from the assembled chromosomes of the mushroom Coprinopsis cinerea (Coprinus cinereus).</title>
        <authorList>
            <person name="Stajich J.E."/>
            <person name="Wilke S.K."/>
            <person name="Ahren D."/>
            <person name="Au C.H."/>
            <person name="Birren B.W."/>
            <person name="Borodovsky M."/>
            <person name="Burns C."/>
            <person name="Canback B."/>
            <person name="Casselton L.A."/>
            <person name="Cheng C.K."/>
            <person name="Deng J."/>
            <person name="Dietrich F.S."/>
            <person name="Fargo D.C."/>
            <person name="Farman M.L."/>
            <person name="Gathman A.C."/>
            <person name="Goldberg J."/>
            <person name="Guigo R."/>
            <person name="Hoegger P.J."/>
            <person name="Hooker J.B."/>
            <person name="Huggins A."/>
            <person name="James T.Y."/>
            <person name="Kamada T."/>
            <person name="Kilaru S."/>
            <person name="Kodira C."/>
            <person name="Kues U."/>
            <person name="Kupfer D."/>
            <person name="Kwan H.S."/>
            <person name="Lomsadze A."/>
            <person name="Li W."/>
            <person name="Lilly W.W."/>
            <person name="Ma L.J."/>
            <person name="Mackey A.J."/>
            <person name="Manning G."/>
            <person name="Martin F."/>
            <person name="Muraguchi H."/>
            <person name="Natvig D.O."/>
            <person name="Palmerini H."/>
            <person name="Ramesh M.A."/>
            <person name="Rehmeyer C.J."/>
            <person name="Roe B.A."/>
            <person name="Shenoy N."/>
            <person name="Stanke M."/>
            <person name="Ter-Hovhannisyan V."/>
            <person name="Tunlid A."/>
            <person name="Velagapudi R."/>
            <person name="Vision T.J."/>
            <person name="Zeng Q."/>
            <person name="Zolan M.E."/>
            <person name="Pukkila P.J."/>
        </authorList>
    </citation>
    <scope>NUCLEOTIDE SEQUENCE [LARGE SCALE GENOMIC DNA]</scope>
    <source>
        <strain evidence="4">Okayama-7 / 130 / ATCC MYA-4618 / FGSC 9003</strain>
    </source>
</reference>
<comment type="caution">
    <text evidence="3">The sequence shown here is derived from an EMBL/GenBank/DDBJ whole genome shotgun (WGS) entry which is preliminary data.</text>
</comment>
<name>A8P873_COPC7</name>
<keyword evidence="2" id="KW-0812">Transmembrane</keyword>